<dbReference type="Proteomes" id="UP000737402">
    <property type="component" value="Unassembled WGS sequence"/>
</dbReference>
<dbReference type="SUPFAM" id="SSF55785">
    <property type="entry name" value="PYP-like sensor domain (PAS domain)"/>
    <property type="match status" value="2"/>
</dbReference>
<reference evidence="11 12" key="1">
    <citation type="submission" date="2021-01" db="EMBL/GenBank/DDBJ databases">
        <title>Genomic Encyclopedia of Type Strains, Phase IV (KMG-IV): sequencing the most valuable type-strain genomes for metagenomic binning, comparative biology and taxonomic classification.</title>
        <authorList>
            <person name="Goeker M."/>
        </authorList>
    </citation>
    <scope>NUCLEOTIDE SEQUENCE [LARGE SCALE GENOMIC DNA]</scope>
    <source>
        <strain evidence="11 12">DSM 25879</strain>
    </source>
</reference>
<feature type="domain" description="PAS" evidence="9">
    <location>
        <begin position="129"/>
        <end position="171"/>
    </location>
</feature>
<keyword evidence="1" id="KW-0547">Nucleotide-binding</keyword>
<evidence type="ECO:0000259" key="8">
    <source>
        <dbReference type="PROSITE" id="PS50045"/>
    </source>
</evidence>
<dbReference type="InterPro" id="IPR025943">
    <property type="entry name" value="Sigma_54_int_dom_ATP-bd_2"/>
</dbReference>
<feature type="domain" description="CBS" evidence="10">
    <location>
        <begin position="72"/>
        <end position="129"/>
    </location>
</feature>
<dbReference type="PRINTS" id="PR01590">
    <property type="entry name" value="HTHFIS"/>
</dbReference>
<keyword evidence="6" id="KW-0129">CBS domain</keyword>
<evidence type="ECO:0000259" key="10">
    <source>
        <dbReference type="PROSITE" id="PS51371"/>
    </source>
</evidence>
<dbReference type="PANTHER" id="PTHR32071">
    <property type="entry name" value="TRANSCRIPTIONAL REGULATORY PROTEIN"/>
    <property type="match status" value="1"/>
</dbReference>
<dbReference type="InterPro" id="IPR009057">
    <property type="entry name" value="Homeodomain-like_sf"/>
</dbReference>
<dbReference type="PROSITE" id="PS50045">
    <property type="entry name" value="SIGMA54_INTERACT_4"/>
    <property type="match status" value="1"/>
</dbReference>
<evidence type="ECO:0000256" key="2">
    <source>
        <dbReference type="ARBA" id="ARBA00022840"/>
    </source>
</evidence>
<dbReference type="PROSITE" id="PS00688">
    <property type="entry name" value="SIGMA54_INTERACT_3"/>
    <property type="match status" value="1"/>
</dbReference>
<dbReference type="PANTHER" id="PTHR32071:SF57">
    <property type="entry name" value="C4-DICARBOXYLATE TRANSPORT TRANSCRIPTIONAL REGULATORY PROTEIN DCTD"/>
    <property type="match status" value="1"/>
</dbReference>
<keyword evidence="3" id="KW-0805">Transcription regulation</keyword>
<dbReference type="Pfam" id="PF00571">
    <property type="entry name" value="CBS"/>
    <property type="match status" value="1"/>
</dbReference>
<accession>A0ABS2P3N5</accession>
<name>A0ABS2P3N5_9BACI</name>
<dbReference type="InterPro" id="IPR003593">
    <property type="entry name" value="AAA+_ATPase"/>
</dbReference>
<dbReference type="Pfam" id="PF00158">
    <property type="entry name" value="Sigma54_activat"/>
    <property type="match status" value="1"/>
</dbReference>
<dbReference type="InterPro" id="IPR027417">
    <property type="entry name" value="P-loop_NTPase"/>
</dbReference>
<dbReference type="Gene3D" id="3.40.50.300">
    <property type="entry name" value="P-loop containing nucleotide triphosphate hydrolases"/>
    <property type="match status" value="1"/>
</dbReference>
<dbReference type="SUPFAM" id="SSF54631">
    <property type="entry name" value="CBS-domain pair"/>
    <property type="match status" value="1"/>
</dbReference>
<sequence length="690" mass="78226">MIPLKDMITPVQDSTTIHTSLKEALEIMKQNGWNLLPVTDEGDKLVGVFTRSSLYRMIMDKRDLETSIEEYIKKKVSTLPITATYEEVEGIVRTSRVGTGVVVDHGERVMGLFTKTDMVLSLLKATNTLKEQLETVLTHSTIGVMMTDEFERVIYSNERVCKMLGISTSELHSAELLTVLPEIGQAIKHTDTIQPIKLDRLKAVLTMISYQNERNRVGHIFLFQDLSEVESIAQELESVKSLKLSLQTAIDHAYDGIMMTDEKQCIQMVSPSLLELFQMEQKNILFKKADNVFPQFQLSKVYESETAEVSDFKEINGIKYIVHRIPILQDGKVVGAIGKIMYRQLNEVSELFKKLQKAENKANYYHSQYQKAESAKFTWDHIISKDPYMEKLKKSAVKAAKGRSTILIRGESGTGKELFAHAVHNSSARKEGKFVVVNCAAIPEDLLESEFFGYEDGAFTGARNKGKVGKFDLANGGTLFLDEIGDMSLNLQAKLLRVLQEREFYRVGGTKRIQVDVRIIAATNRNLEEMVKEGTFREDLYYRLNVISFHIPPLRDRVGDIHLLIGKMLTELNAALNTSITGMEPQASAILETYQWPGNVRELRNVLERAMTFAEHGRVQLEDLPEYMVGVRREKYIPTYLPEEKMAESAERNAIENALEKTKGNKAKAARILGISRSGLYEKIKKYQLI</sequence>
<dbReference type="InterPro" id="IPR000644">
    <property type="entry name" value="CBS_dom"/>
</dbReference>
<feature type="coiled-coil region" evidence="7">
    <location>
        <begin position="341"/>
        <end position="375"/>
    </location>
</feature>
<dbReference type="InterPro" id="IPR002197">
    <property type="entry name" value="HTH_Fis"/>
</dbReference>
<dbReference type="SMART" id="SM00091">
    <property type="entry name" value="PAS"/>
    <property type="match status" value="2"/>
</dbReference>
<comment type="caution">
    <text evidence="11">The sequence shown here is derived from an EMBL/GenBank/DDBJ whole genome shotgun (WGS) entry which is preliminary data.</text>
</comment>
<keyword evidence="5" id="KW-0804">Transcription</keyword>
<evidence type="ECO:0000256" key="5">
    <source>
        <dbReference type="ARBA" id="ARBA00023163"/>
    </source>
</evidence>
<proteinExistence type="predicted"/>
<evidence type="ECO:0000256" key="4">
    <source>
        <dbReference type="ARBA" id="ARBA00023125"/>
    </source>
</evidence>
<dbReference type="CDD" id="cd02205">
    <property type="entry name" value="CBS_pair_SF"/>
    <property type="match status" value="1"/>
</dbReference>
<evidence type="ECO:0000256" key="3">
    <source>
        <dbReference type="ARBA" id="ARBA00023015"/>
    </source>
</evidence>
<dbReference type="Gene3D" id="1.10.8.60">
    <property type="match status" value="1"/>
</dbReference>
<dbReference type="Pfam" id="PF02954">
    <property type="entry name" value="HTH_8"/>
    <property type="match status" value="1"/>
</dbReference>
<keyword evidence="4" id="KW-0238">DNA-binding</keyword>
<dbReference type="PROSITE" id="PS51371">
    <property type="entry name" value="CBS"/>
    <property type="match status" value="2"/>
</dbReference>
<dbReference type="EMBL" id="JAFBED010000008">
    <property type="protein sequence ID" value="MBM7621577.1"/>
    <property type="molecule type" value="Genomic_DNA"/>
</dbReference>
<dbReference type="RefSeq" id="WP_204418352.1">
    <property type="nucleotide sequence ID" value="NZ_JAFBED010000008.1"/>
</dbReference>
<dbReference type="InterPro" id="IPR046342">
    <property type="entry name" value="CBS_dom_sf"/>
</dbReference>
<dbReference type="Pfam" id="PF25601">
    <property type="entry name" value="AAA_lid_14"/>
    <property type="match status" value="1"/>
</dbReference>
<dbReference type="Pfam" id="PF13188">
    <property type="entry name" value="PAS_8"/>
    <property type="match status" value="2"/>
</dbReference>
<dbReference type="InterPro" id="IPR025944">
    <property type="entry name" value="Sigma_54_int_dom_CS"/>
</dbReference>
<dbReference type="InterPro" id="IPR035965">
    <property type="entry name" value="PAS-like_dom_sf"/>
</dbReference>
<dbReference type="Gene3D" id="3.30.450.20">
    <property type="entry name" value="PAS domain"/>
    <property type="match status" value="2"/>
</dbReference>
<dbReference type="InterPro" id="IPR002078">
    <property type="entry name" value="Sigma_54_int"/>
</dbReference>
<dbReference type="InterPro" id="IPR000014">
    <property type="entry name" value="PAS"/>
</dbReference>
<gene>
    <name evidence="11" type="ORF">JOC95_003466</name>
</gene>
<evidence type="ECO:0000256" key="1">
    <source>
        <dbReference type="ARBA" id="ARBA00022741"/>
    </source>
</evidence>
<evidence type="ECO:0000256" key="6">
    <source>
        <dbReference type="PROSITE-ProRule" id="PRU00703"/>
    </source>
</evidence>
<keyword evidence="7" id="KW-0175">Coiled coil</keyword>
<dbReference type="InterPro" id="IPR058031">
    <property type="entry name" value="AAA_lid_NorR"/>
</dbReference>
<keyword evidence="2" id="KW-0067">ATP-binding</keyword>
<dbReference type="SUPFAM" id="SSF52540">
    <property type="entry name" value="P-loop containing nucleoside triphosphate hydrolases"/>
    <property type="match status" value="1"/>
</dbReference>
<dbReference type="PROSITE" id="PS00676">
    <property type="entry name" value="SIGMA54_INTERACT_2"/>
    <property type="match status" value="1"/>
</dbReference>
<feature type="domain" description="Sigma-54 factor interaction" evidence="8">
    <location>
        <begin position="382"/>
        <end position="612"/>
    </location>
</feature>
<dbReference type="SMART" id="SM00116">
    <property type="entry name" value="CBS"/>
    <property type="match status" value="2"/>
</dbReference>
<feature type="domain" description="CBS" evidence="10">
    <location>
        <begin position="1"/>
        <end position="64"/>
    </location>
</feature>
<evidence type="ECO:0000259" key="9">
    <source>
        <dbReference type="PROSITE" id="PS50112"/>
    </source>
</evidence>
<keyword evidence="12" id="KW-1185">Reference proteome</keyword>
<dbReference type="SUPFAM" id="SSF46689">
    <property type="entry name" value="Homeodomain-like"/>
    <property type="match status" value="1"/>
</dbReference>
<evidence type="ECO:0000313" key="12">
    <source>
        <dbReference type="Proteomes" id="UP000737402"/>
    </source>
</evidence>
<dbReference type="InterPro" id="IPR025662">
    <property type="entry name" value="Sigma_54_int_dom_ATP-bd_1"/>
</dbReference>
<dbReference type="PROSITE" id="PS50112">
    <property type="entry name" value="PAS"/>
    <property type="match status" value="1"/>
</dbReference>
<dbReference type="Gene3D" id="3.10.580.10">
    <property type="entry name" value="CBS-domain"/>
    <property type="match status" value="1"/>
</dbReference>
<evidence type="ECO:0000313" key="11">
    <source>
        <dbReference type="EMBL" id="MBM7621577.1"/>
    </source>
</evidence>
<dbReference type="PROSITE" id="PS00675">
    <property type="entry name" value="SIGMA54_INTERACT_1"/>
    <property type="match status" value="1"/>
</dbReference>
<dbReference type="Gene3D" id="1.10.10.60">
    <property type="entry name" value="Homeodomain-like"/>
    <property type="match status" value="1"/>
</dbReference>
<protein>
    <submittedName>
        <fullName evidence="11">Transcriptional regulator with PAS, ATPase and Fis domain</fullName>
    </submittedName>
</protein>
<organism evidence="11 12">
    <name type="scientific">Sutcliffiella tianshenii</name>
    <dbReference type="NCBI Taxonomy" id="1463404"/>
    <lineage>
        <taxon>Bacteria</taxon>
        <taxon>Bacillati</taxon>
        <taxon>Bacillota</taxon>
        <taxon>Bacilli</taxon>
        <taxon>Bacillales</taxon>
        <taxon>Bacillaceae</taxon>
        <taxon>Sutcliffiella</taxon>
    </lineage>
</organism>
<dbReference type="CDD" id="cd00009">
    <property type="entry name" value="AAA"/>
    <property type="match status" value="1"/>
</dbReference>
<evidence type="ECO:0000256" key="7">
    <source>
        <dbReference type="SAM" id="Coils"/>
    </source>
</evidence>
<dbReference type="SMART" id="SM00382">
    <property type="entry name" value="AAA"/>
    <property type="match status" value="1"/>
</dbReference>